<dbReference type="InterPro" id="IPR002734">
    <property type="entry name" value="RibDG_C"/>
</dbReference>
<name>A0ABV2XAT9_9NOCA</name>
<dbReference type="Proteomes" id="UP001550535">
    <property type="component" value="Unassembled WGS sequence"/>
</dbReference>
<organism evidence="2 3">
    <name type="scientific">Nocardia niwae</name>
    <dbReference type="NCBI Taxonomy" id="626084"/>
    <lineage>
        <taxon>Bacteria</taxon>
        <taxon>Bacillati</taxon>
        <taxon>Actinomycetota</taxon>
        <taxon>Actinomycetes</taxon>
        <taxon>Mycobacteriales</taxon>
        <taxon>Nocardiaceae</taxon>
        <taxon>Nocardia</taxon>
    </lineage>
</organism>
<dbReference type="PANTHER" id="PTHR38011">
    <property type="entry name" value="DIHYDROFOLATE REDUCTASE FAMILY PROTEIN (AFU_ORTHOLOGUE AFUA_8G06820)"/>
    <property type="match status" value="1"/>
</dbReference>
<keyword evidence="3" id="KW-1185">Reference proteome</keyword>
<dbReference type="InterPro" id="IPR024072">
    <property type="entry name" value="DHFR-like_dom_sf"/>
</dbReference>
<dbReference type="Pfam" id="PF01872">
    <property type="entry name" value="RibD_C"/>
    <property type="match status" value="1"/>
</dbReference>
<dbReference type="EMBL" id="JBEYBR010000032">
    <property type="protein sequence ID" value="MEU2123012.1"/>
    <property type="molecule type" value="Genomic_DNA"/>
</dbReference>
<reference evidence="2 3" key="1">
    <citation type="submission" date="2024-06" db="EMBL/GenBank/DDBJ databases">
        <title>The Natural Products Discovery Center: Release of the First 8490 Sequenced Strains for Exploring Actinobacteria Biosynthetic Diversity.</title>
        <authorList>
            <person name="Kalkreuter E."/>
            <person name="Kautsar S.A."/>
            <person name="Yang D."/>
            <person name="Bader C.D."/>
            <person name="Teijaro C.N."/>
            <person name="Fluegel L."/>
            <person name="Davis C.M."/>
            <person name="Simpson J.R."/>
            <person name="Lauterbach L."/>
            <person name="Steele A.D."/>
            <person name="Gui C."/>
            <person name="Meng S."/>
            <person name="Li G."/>
            <person name="Viehrig K."/>
            <person name="Ye F."/>
            <person name="Su P."/>
            <person name="Kiefer A.F."/>
            <person name="Nichols A."/>
            <person name="Cepeda A.J."/>
            <person name="Yan W."/>
            <person name="Fan B."/>
            <person name="Jiang Y."/>
            <person name="Adhikari A."/>
            <person name="Zheng C.-J."/>
            <person name="Schuster L."/>
            <person name="Cowan T.M."/>
            <person name="Smanski M.J."/>
            <person name="Chevrette M.G."/>
            <person name="De Carvalho L.P.S."/>
            <person name="Shen B."/>
        </authorList>
    </citation>
    <scope>NUCLEOTIDE SEQUENCE [LARGE SCALE GENOMIC DNA]</scope>
    <source>
        <strain evidence="2 3">NPDC019434</strain>
    </source>
</reference>
<feature type="domain" description="Bacterial bifunctional deaminase-reductase C-terminal" evidence="1">
    <location>
        <begin position="2"/>
        <end position="177"/>
    </location>
</feature>
<accession>A0ABV2XAT9</accession>
<dbReference type="RefSeq" id="WP_357808170.1">
    <property type="nucleotide sequence ID" value="NZ_JBEYBM010000021.1"/>
</dbReference>
<dbReference type="PANTHER" id="PTHR38011:SF2">
    <property type="entry name" value="BIFUNCTIONAL DEAMINASE-REDUCTASE DOMAIN PROTEIN"/>
    <property type="match status" value="1"/>
</dbReference>
<dbReference type="Gene3D" id="3.40.430.10">
    <property type="entry name" value="Dihydrofolate Reductase, subunit A"/>
    <property type="match status" value="1"/>
</dbReference>
<proteinExistence type="predicted"/>
<protein>
    <submittedName>
        <fullName evidence="2">Dihydrofolate reductase family protein</fullName>
    </submittedName>
</protein>
<sequence>MRKITAGLFIALDGVVEDPQDWHFPYFDDAMGAAVDAQLGSADTLLLGRTTYDSFAGAWPEREAAGGPDAAFAKKLGDARKIVVTRQDREFTWRNSEVLDGDLIEAVTALKDQPGGDIGMSGSVSVVRQLLAAGLLDELHLLVHPIAVGKGERLFRDGAATIPLRLLSSETFATGVLHLVYARDEATLTGSYADAKEHLSQSVR</sequence>
<dbReference type="SUPFAM" id="SSF53597">
    <property type="entry name" value="Dihydrofolate reductase-like"/>
    <property type="match status" value="1"/>
</dbReference>
<dbReference type="InterPro" id="IPR050765">
    <property type="entry name" value="Riboflavin_Biosynth_HTPR"/>
</dbReference>
<evidence type="ECO:0000313" key="2">
    <source>
        <dbReference type="EMBL" id="MEU2123012.1"/>
    </source>
</evidence>
<gene>
    <name evidence="2" type="ORF">ABZ507_14460</name>
</gene>
<evidence type="ECO:0000313" key="3">
    <source>
        <dbReference type="Proteomes" id="UP001550535"/>
    </source>
</evidence>
<evidence type="ECO:0000259" key="1">
    <source>
        <dbReference type="Pfam" id="PF01872"/>
    </source>
</evidence>
<comment type="caution">
    <text evidence="2">The sequence shown here is derived from an EMBL/GenBank/DDBJ whole genome shotgun (WGS) entry which is preliminary data.</text>
</comment>